<protein>
    <submittedName>
        <fullName evidence="1">Lectin A isoform 1</fullName>
    </submittedName>
</protein>
<name>A0A3R7M3U8_PENVA</name>
<gene>
    <name evidence="1" type="ORF">C7M84_010519</name>
</gene>
<dbReference type="CDD" id="cd00037">
    <property type="entry name" value="CLECT"/>
    <property type="match status" value="1"/>
</dbReference>
<dbReference type="Gene3D" id="3.10.100.10">
    <property type="entry name" value="Mannose-Binding Protein A, subunit A"/>
    <property type="match status" value="1"/>
</dbReference>
<dbReference type="Proteomes" id="UP000283509">
    <property type="component" value="Unassembled WGS sequence"/>
</dbReference>
<evidence type="ECO:0000313" key="1">
    <source>
        <dbReference type="EMBL" id="ROT71187.1"/>
    </source>
</evidence>
<dbReference type="EMBL" id="QCYY01002333">
    <property type="protein sequence ID" value="ROT71187.1"/>
    <property type="molecule type" value="Genomic_DNA"/>
</dbReference>
<dbReference type="SUPFAM" id="SSF56436">
    <property type="entry name" value="C-type lectin-like"/>
    <property type="match status" value="1"/>
</dbReference>
<accession>A0A3R7M3U8</accession>
<reference evidence="1 2" key="2">
    <citation type="submission" date="2019-01" db="EMBL/GenBank/DDBJ databases">
        <title>The decoding of complex shrimp genome reveals the adaptation for benthos swimmer, frequently molting mechanism and breeding impact on genome.</title>
        <authorList>
            <person name="Sun Y."/>
            <person name="Gao Y."/>
            <person name="Yu Y."/>
        </authorList>
    </citation>
    <scope>NUCLEOTIDE SEQUENCE [LARGE SCALE GENOMIC DNA]</scope>
    <source>
        <tissue evidence="1">Muscle</tissue>
    </source>
</reference>
<keyword evidence="2" id="KW-1185">Reference proteome</keyword>
<evidence type="ECO:0000313" key="2">
    <source>
        <dbReference type="Proteomes" id="UP000283509"/>
    </source>
</evidence>
<dbReference type="AlphaFoldDB" id="A0A3R7M3U8"/>
<dbReference type="InterPro" id="IPR016186">
    <property type="entry name" value="C-type_lectin-like/link_sf"/>
</dbReference>
<reference evidence="1 2" key="1">
    <citation type="submission" date="2018-04" db="EMBL/GenBank/DDBJ databases">
        <authorList>
            <person name="Zhang X."/>
            <person name="Yuan J."/>
            <person name="Li F."/>
            <person name="Xiang J."/>
        </authorList>
    </citation>
    <scope>NUCLEOTIDE SEQUENCE [LARGE SCALE GENOMIC DNA]</scope>
    <source>
        <tissue evidence="1">Muscle</tissue>
    </source>
</reference>
<organism evidence="1 2">
    <name type="scientific">Penaeus vannamei</name>
    <name type="common">Whiteleg shrimp</name>
    <name type="synonym">Litopenaeus vannamei</name>
    <dbReference type="NCBI Taxonomy" id="6689"/>
    <lineage>
        <taxon>Eukaryota</taxon>
        <taxon>Metazoa</taxon>
        <taxon>Ecdysozoa</taxon>
        <taxon>Arthropoda</taxon>
        <taxon>Crustacea</taxon>
        <taxon>Multicrustacea</taxon>
        <taxon>Malacostraca</taxon>
        <taxon>Eumalacostraca</taxon>
        <taxon>Eucarida</taxon>
        <taxon>Decapoda</taxon>
        <taxon>Dendrobranchiata</taxon>
        <taxon>Penaeoidea</taxon>
        <taxon>Penaeidae</taxon>
        <taxon>Penaeus</taxon>
    </lineage>
</organism>
<dbReference type="InterPro" id="IPR016187">
    <property type="entry name" value="CTDL_fold"/>
</dbReference>
<sequence>MDCITQCDDGWVELNTDCFYFHQETRMPWQDARTLCQELGKSDLAIIDRPNTLREIYMYLVKYDLHDPFWIAEGHRGRRETGLGWTTLELLPGRHSGPFTAVSSAGPTSPLVALPRTASLWMMADAHVLFQRS</sequence>
<proteinExistence type="predicted"/>
<comment type="caution">
    <text evidence="1">The sequence shown here is derived from an EMBL/GenBank/DDBJ whole genome shotgun (WGS) entry which is preliminary data.</text>
</comment>